<feature type="compositionally biased region" description="Polar residues" evidence="1">
    <location>
        <begin position="83"/>
        <end position="97"/>
    </location>
</feature>
<feature type="compositionally biased region" description="Polar residues" evidence="1">
    <location>
        <begin position="187"/>
        <end position="197"/>
    </location>
</feature>
<protein>
    <submittedName>
        <fullName evidence="2">Uncharacterized protein</fullName>
    </submittedName>
</protein>
<name>A2E931_TRIV3</name>
<sequence length="230" mass="26294">MSSEFTFSIAGDRPQFDEGFTNDYLAMKSEKEPKYKQQRTPYSQSPKKYNKNDNFKVYRTTSGQINDNSTHKFDEYTNHKSQKPYNKSYYHNDNNGIARQHSTDFTPRLGKKSQPNPALKQPDPPIVPPRSTPENTNDGSAIRSFNPRPLNQQSEHAPQTQTEIPQTSPKREDTKQNKSQLEFPKESGQQYSPNKNFSPKPKALSTPKDKKLSKSNQTKSSTGALDNLFQ</sequence>
<dbReference type="EMBL" id="DS113331">
    <property type="protein sequence ID" value="EAY10825.1"/>
    <property type="molecule type" value="Genomic_DNA"/>
</dbReference>
<dbReference type="KEGG" id="tva:4768762"/>
<dbReference type="AlphaFoldDB" id="A2E931"/>
<reference evidence="2" key="1">
    <citation type="submission" date="2006-10" db="EMBL/GenBank/DDBJ databases">
        <authorList>
            <person name="Amadeo P."/>
            <person name="Zhao Q."/>
            <person name="Wortman J."/>
            <person name="Fraser-Liggett C."/>
            <person name="Carlton J."/>
        </authorList>
    </citation>
    <scope>NUCLEOTIDE SEQUENCE</scope>
    <source>
        <strain evidence="2">G3</strain>
    </source>
</reference>
<feature type="compositionally biased region" description="Polar residues" evidence="1">
    <location>
        <begin position="59"/>
        <end position="68"/>
    </location>
</feature>
<keyword evidence="3" id="KW-1185">Reference proteome</keyword>
<feature type="compositionally biased region" description="Polar residues" evidence="1">
    <location>
        <begin position="214"/>
        <end position="230"/>
    </location>
</feature>
<evidence type="ECO:0000313" key="2">
    <source>
        <dbReference type="EMBL" id="EAY10825.1"/>
    </source>
</evidence>
<feature type="compositionally biased region" description="Polar residues" evidence="1">
    <location>
        <begin position="149"/>
        <end position="168"/>
    </location>
</feature>
<reference evidence="2" key="2">
    <citation type="journal article" date="2007" name="Science">
        <title>Draft genome sequence of the sexually transmitted pathogen Trichomonas vaginalis.</title>
        <authorList>
            <person name="Carlton J.M."/>
            <person name="Hirt R.P."/>
            <person name="Silva J.C."/>
            <person name="Delcher A.L."/>
            <person name="Schatz M."/>
            <person name="Zhao Q."/>
            <person name="Wortman J.R."/>
            <person name="Bidwell S.L."/>
            <person name="Alsmark U.C.M."/>
            <person name="Besteiro S."/>
            <person name="Sicheritz-Ponten T."/>
            <person name="Noel C.J."/>
            <person name="Dacks J.B."/>
            <person name="Foster P.G."/>
            <person name="Simillion C."/>
            <person name="Van de Peer Y."/>
            <person name="Miranda-Saavedra D."/>
            <person name="Barton G.J."/>
            <person name="Westrop G.D."/>
            <person name="Mueller S."/>
            <person name="Dessi D."/>
            <person name="Fiori P.L."/>
            <person name="Ren Q."/>
            <person name="Paulsen I."/>
            <person name="Zhang H."/>
            <person name="Bastida-Corcuera F.D."/>
            <person name="Simoes-Barbosa A."/>
            <person name="Brown M.T."/>
            <person name="Hayes R.D."/>
            <person name="Mukherjee M."/>
            <person name="Okumura C.Y."/>
            <person name="Schneider R."/>
            <person name="Smith A.J."/>
            <person name="Vanacova S."/>
            <person name="Villalvazo M."/>
            <person name="Haas B.J."/>
            <person name="Pertea M."/>
            <person name="Feldblyum T.V."/>
            <person name="Utterback T.R."/>
            <person name="Shu C.L."/>
            <person name="Osoegawa K."/>
            <person name="de Jong P.J."/>
            <person name="Hrdy I."/>
            <person name="Horvathova L."/>
            <person name="Zubacova Z."/>
            <person name="Dolezal P."/>
            <person name="Malik S.B."/>
            <person name="Logsdon J.M. Jr."/>
            <person name="Henze K."/>
            <person name="Gupta A."/>
            <person name="Wang C.C."/>
            <person name="Dunne R.L."/>
            <person name="Upcroft J.A."/>
            <person name="Upcroft P."/>
            <person name="White O."/>
            <person name="Salzberg S.L."/>
            <person name="Tang P."/>
            <person name="Chiu C.-H."/>
            <person name="Lee Y.-S."/>
            <person name="Embley T.M."/>
            <person name="Coombs G.H."/>
            <person name="Mottram J.C."/>
            <person name="Tachezy J."/>
            <person name="Fraser-Liggett C.M."/>
            <person name="Johnson P.J."/>
        </authorList>
    </citation>
    <scope>NUCLEOTIDE SEQUENCE [LARGE SCALE GENOMIC DNA]</scope>
    <source>
        <strain evidence="2">G3</strain>
    </source>
</reference>
<dbReference type="RefSeq" id="XP_001323048.1">
    <property type="nucleotide sequence ID" value="XM_001323013.1"/>
</dbReference>
<proteinExistence type="predicted"/>
<accession>A2E931</accession>
<feature type="compositionally biased region" description="Polar residues" evidence="1">
    <location>
        <begin position="38"/>
        <end position="47"/>
    </location>
</feature>
<dbReference type="VEuPathDB" id="TrichDB:TVAG_258270"/>
<evidence type="ECO:0000256" key="1">
    <source>
        <dbReference type="SAM" id="MobiDB-lite"/>
    </source>
</evidence>
<dbReference type="InParanoid" id="A2E931"/>
<feature type="compositionally biased region" description="Basic and acidic residues" evidence="1">
    <location>
        <begin position="69"/>
        <end position="78"/>
    </location>
</feature>
<feature type="region of interest" description="Disordered" evidence="1">
    <location>
        <begin position="1"/>
        <end position="230"/>
    </location>
</feature>
<gene>
    <name evidence="2" type="ORF">TVAG_258270</name>
</gene>
<dbReference type="VEuPathDB" id="TrichDB:TVAGG3_0542190"/>
<organism evidence="2 3">
    <name type="scientific">Trichomonas vaginalis (strain ATCC PRA-98 / G3)</name>
    <dbReference type="NCBI Taxonomy" id="412133"/>
    <lineage>
        <taxon>Eukaryota</taxon>
        <taxon>Metamonada</taxon>
        <taxon>Parabasalia</taxon>
        <taxon>Trichomonadida</taxon>
        <taxon>Trichomonadidae</taxon>
        <taxon>Trichomonas</taxon>
    </lineage>
</organism>
<feature type="compositionally biased region" description="Pro residues" evidence="1">
    <location>
        <begin position="122"/>
        <end position="131"/>
    </location>
</feature>
<evidence type="ECO:0000313" key="3">
    <source>
        <dbReference type="Proteomes" id="UP000001542"/>
    </source>
</evidence>
<dbReference type="Proteomes" id="UP000001542">
    <property type="component" value="Unassembled WGS sequence"/>
</dbReference>